<evidence type="ECO:0000313" key="8">
    <source>
        <dbReference type="Proteomes" id="UP000249432"/>
    </source>
</evidence>
<comment type="function">
    <text evidence="4">Catalyzes the transfer of a formyl group from 10-formyltetrahydrofolate to 5-phospho-ribosyl-glycinamide (GAR), producing 5-phospho-ribosyl-N-formylglycinamide (FGAR) and tetrahydrofolate.</text>
</comment>
<name>A0A2W5SLT5_9CORY</name>
<comment type="caution">
    <text evidence="7">The sequence shown here is derived from an EMBL/GenBank/DDBJ whole genome shotgun (WGS) entry which is preliminary data.</text>
</comment>
<evidence type="ECO:0000256" key="1">
    <source>
        <dbReference type="ARBA" id="ARBA00005054"/>
    </source>
</evidence>
<feature type="binding site" evidence="4">
    <location>
        <begin position="138"/>
        <end position="141"/>
    </location>
    <ligand>
        <name>(6R)-10-formyltetrahydrofolate</name>
        <dbReference type="ChEBI" id="CHEBI:195366"/>
    </ligand>
</feature>
<dbReference type="GO" id="GO:0006189">
    <property type="term" value="P:'de novo' IMP biosynthetic process"/>
    <property type="evidence" value="ECO:0007669"/>
    <property type="project" value="UniProtKB-UniRule"/>
</dbReference>
<dbReference type="SUPFAM" id="SSF53328">
    <property type="entry name" value="Formyltransferase"/>
    <property type="match status" value="1"/>
</dbReference>
<dbReference type="AlphaFoldDB" id="A0A2W5SLT5"/>
<feature type="region of interest" description="Disordered" evidence="5">
    <location>
        <begin position="64"/>
        <end position="101"/>
    </location>
</feature>
<feature type="compositionally biased region" description="Polar residues" evidence="5">
    <location>
        <begin position="66"/>
        <end position="80"/>
    </location>
</feature>
<dbReference type="PANTHER" id="PTHR43369:SF2">
    <property type="entry name" value="PHOSPHORIBOSYLGLYCINAMIDE FORMYLTRANSFERASE"/>
    <property type="match status" value="1"/>
</dbReference>
<dbReference type="InterPro" id="IPR004607">
    <property type="entry name" value="GART"/>
</dbReference>
<comment type="catalytic activity">
    <reaction evidence="4">
        <text>N(1)-(5-phospho-beta-D-ribosyl)glycinamide + (6R)-10-formyltetrahydrofolate = N(2)-formyl-N(1)-(5-phospho-beta-D-ribosyl)glycinamide + (6S)-5,6,7,8-tetrahydrofolate + H(+)</text>
        <dbReference type="Rhea" id="RHEA:15053"/>
        <dbReference type="ChEBI" id="CHEBI:15378"/>
        <dbReference type="ChEBI" id="CHEBI:57453"/>
        <dbReference type="ChEBI" id="CHEBI:143788"/>
        <dbReference type="ChEBI" id="CHEBI:147286"/>
        <dbReference type="ChEBI" id="CHEBI:195366"/>
        <dbReference type="EC" id="2.1.2.2"/>
    </reaction>
</comment>
<dbReference type="EMBL" id="QFRA01000021">
    <property type="protein sequence ID" value="PZR04139.1"/>
    <property type="molecule type" value="Genomic_DNA"/>
</dbReference>
<feature type="binding site" evidence="4">
    <location>
        <position position="113"/>
    </location>
    <ligand>
        <name>(6R)-10-formyltetrahydrofolate</name>
        <dbReference type="ChEBI" id="CHEBI:195366"/>
    </ligand>
</feature>
<sequence>MIRVDPVFPGRPLRLVVLASGEGTLFQALLDARREMPSFSVQALVTDKPCAAIERARHEDIPVATVTPSRKNTSVPTQTPEPHPDQCDDSADSWPAADSQAGTCHHDTYAERRRQWNSELAQAVQHYGPDIVVSAGFMRIVGDEFLARFGGRMINTHPALLPAFPGAHAVADAVAYGAKITGSTIHLVDSGVDTGPILEQEAVPIHDGDTPDTVHRRIKIVERRLLVSTLDAIARRGYISDGRKASFLP</sequence>
<organism evidence="7 8">
    <name type="scientific">Corynebacterium kroppenstedtii</name>
    <dbReference type="NCBI Taxonomy" id="161879"/>
    <lineage>
        <taxon>Bacteria</taxon>
        <taxon>Bacillati</taxon>
        <taxon>Actinomycetota</taxon>
        <taxon>Actinomycetes</taxon>
        <taxon>Mycobacteriales</taxon>
        <taxon>Corynebacteriaceae</taxon>
        <taxon>Corynebacterium</taxon>
    </lineage>
</organism>
<gene>
    <name evidence="4" type="primary">purN</name>
    <name evidence="7" type="ORF">DI525_07890</name>
</gene>
<dbReference type="GO" id="GO:0004644">
    <property type="term" value="F:phosphoribosylglycinamide formyltransferase activity"/>
    <property type="evidence" value="ECO:0007669"/>
    <property type="project" value="UniProtKB-UniRule"/>
</dbReference>
<dbReference type="PANTHER" id="PTHR43369">
    <property type="entry name" value="PHOSPHORIBOSYLGLYCINAMIDE FORMYLTRANSFERASE"/>
    <property type="match status" value="1"/>
</dbReference>
<feature type="compositionally biased region" description="Low complexity" evidence="5">
    <location>
        <begin position="92"/>
        <end position="101"/>
    </location>
</feature>
<dbReference type="InterPro" id="IPR002376">
    <property type="entry name" value="Formyl_transf_N"/>
</dbReference>
<dbReference type="InterPro" id="IPR036477">
    <property type="entry name" value="Formyl_transf_N_sf"/>
</dbReference>
<proteinExistence type="inferred from homology"/>
<feature type="site" description="Raises pKa of active site His" evidence="4">
    <location>
        <position position="193"/>
    </location>
</feature>
<feature type="binding site" evidence="4">
    <location>
        <position position="155"/>
    </location>
    <ligand>
        <name>(6R)-10-formyltetrahydrofolate</name>
        <dbReference type="ChEBI" id="CHEBI:195366"/>
    </ligand>
</feature>
<comment type="similarity">
    <text evidence="4">Belongs to the GART family.</text>
</comment>
<dbReference type="EC" id="2.1.2.2" evidence="4"/>
<dbReference type="UniPathway" id="UPA00074">
    <property type="reaction ID" value="UER00126"/>
</dbReference>
<feature type="domain" description="Formyl transferase N-terminal" evidence="6">
    <location>
        <begin position="14"/>
        <end position="229"/>
    </location>
</feature>
<dbReference type="GO" id="GO:0005829">
    <property type="term" value="C:cytosol"/>
    <property type="evidence" value="ECO:0007669"/>
    <property type="project" value="TreeGrafter"/>
</dbReference>
<keyword evidence="3 4" id="KW-0658">Purine biosynthesis</keyword>
<accession>A0A2W5SLT5</accession>
<evidence type="ECO:0000256" key="3">
    <source>
        <dbReference type="ARBA" id="ARBA00022755"/>
    </source>
</evidence>
<evidence type="ECO:0000313" key="7">
    <source>
        <dbReference type="EMBL" id="PZR04139.1"/>
    </source>
</evidence>
<dbReference type="Gene3D" id="3.40.50.170">
    <property type="entry name" value="Formyl transferase, N-terminal domain"/>
    <property type="match status" value="1"/>
</dbReference>
<comment type="caution">
    <text evidence="4">Lacks conserved residue(s) required for the propagation of feature annotation.</text>
</comment>
<evidence type="ECO:0000259" key="6">
    <source>
        <dbReference type="Pfam" id="PF00551"/>
    </source>
</evidence>
<keyword evidence="2 4" id="KW-0808">Transferase</keyword>
<dbReference type="Pfam" id="PF00551">
    <property type="entry name" value="Formyl_trans_N"/>
    <property type="match status" value="1"/>
</dbReference>
<feature type="active site" description="Proton donor" evidence="4">
    <location>
        <position position="157"/>
    </location>
</feature>
<reference evidence="7 8" key="1">
    <citation type="submission" date="2017-08" db="EMBL/GenBank/DDBJ databases">
        <title>Infants hospitalized years apart are colonized by the same room-sourced microbial strains.</title>
        <authorList>
            <person name="Brooks B."/>
            <person name="Olm M.R."/>
            <person name="Firek B.A."/>
            <person name="Baker R."/>
            <person name="Thomas B.C."/>
            <person name="Morowitz M.J."/>
            <person name="Banfield J.F."/>
        </authorList>
    </citation>
    <scope>NUCLEOTIDE SEQUENCE [LARGE SCALE GENOMIC DNA]</scope>
    <source>
        <strain evidence="7">S2_003_000_R1_3</strain>
    </source>
</reference>
<dbReference type="NCBIfam" id="TIGR00639">
    <property type="entry name" value="PurN"/>
    <property type="match status" value="1"/>
</dbReference>
<dbReference type="HAMAP" id="MF_01930">
    <property type="entry name" value="PurN"/>
    <property type="match status" value="1"/>
</dbReference>
<evidence type="ECO:0000256" key="2">
    <source>
        <dbReference type="ARBA" id="ARBA00022679"/>
    </source>
</evidence>
<evidence type="ECO:0000256" key="4">
    <source>
        <dbReference type="HAMAP-Rule" id="MF_01930"/>
    </source>
</evidence>
<protein>
    <recommendedName>
        <fullName evidence="4">Phosphoribosylglycinamide formyltransferase</fullName>
        <ecNumber evidence="4">2.1.2.2</ecNumber>
    </recommendedName>
    <alternativeName>
        <fullName evidence="4">5'-phosphoribosylglycinamide transformylase</fullName>
    </alternativeName>
    <alternativeName>
        <fullName evidence="4">GAR transformylase</fullName>
        <shortName evidence="4">GART</shortName>
    </alternativeName>
</protein>
<evidence type="ECO:0000256" key="5">
    <source>
        <dbReference type="SAM" id="MobiDB-lite"/>
    </source>
</evidence>
<dbReference type="CDD" id="cd08645">
    <property type="entry name" value="FMT_core_GART"/>
    <property type="match status" value="1"/>
</dbReference>
<dbReference type="Proteomes" id="UP000249432">
    <property type="component" value="Unassembled WGS sequence"/>
</dbReference>
<comment type="pathway">
    <text evidence="1 4">Purine metabolism; IMP biosynthesis via de novo pathway; N(2)-formyl-N(1)-(5-phospho-D-ribosyl)glycinamide from N(1)-(5-phospho-D-ribosyl)glycinamide (10-formyl THF route): step 1/1.</text>
</comment>